<accession>R8BCD5</accession>
<dbReference type="Pfam" id="PF03171">
    <property type="entry name" value="2OG-FeII_Oxy"/>
    <property type="match status" value="1"/>
</dbReference>
<dbReference type="GO" id="GO:0044283">
    <property type="term" value="P:small molecule biosynthetic process"/>
    <property type="evidence" value="ECO:0007669"/>
    <property type="project" value="UniProtKB-ARBA"/>
</dbReference>
<dbReference type="Pfam" id="PF14226">
    <property type="entry name" value="DIOX_N"/>
    <property type="match status" value="1"/>
</dbReference>
<dbReference type="PANTHER" id="PTHR10209">
    <property type="entry name" value="OXIDOREDUCTASE, 2OG-FE II OXYGENASE FAMILY PROTEIN"/>
    <property type="match status" value="1"/>
</dbReference>
<keyword evidence="4 5" id="KW-0408">Iron</keyword>
<dbReference type="eggNOG" id="KOG0143">
    <property type="taxonomic scope" value="Eukaryota"/>
</dbReference>
<dbReference type="RefSeq" id="XP_007918235.1">
    <property type="nucleotide sequence ID" value="XM_007920044.1"/>
</dbReference>
<reference evidence="8" key="1">
    <citation type="journal article" date="2013" name="Genome Announc.">
        <title>Draft genome sequence of the ascomycete Phaeoacremonium aleophilum strain UCR-PA7, a causal agent of the esca disease complex in grapevines.</title>
        <authorList>
            <person name="Blanco-Ulate B."/>
            <person name="Rolshausen P."/>
            <person name="Cantu D."/>
        </authorList>
    </citation>
    <scope>NUCLEOTIDE SEQUENCE [LARGE SCALE GENOMIC DNA]</scope>
    <source>
        <strain evidence="8">UCR-PA7</strain>
    </source>
</reference>
<keyword evidence="8" id="KW-1185">Reference proteome</keyword>
<dbReference type="GO" id="GO:0046872">
    <property type="term" value="F:metal ion binding"/>
    <property type="evidence" value="ECO:0007669"/>
    <property type="project" value="UniProtKB-KW"/>
</dbReference>
<name>R8BCD5_PHAM7</name>
<evidence type="ECO:0000313" key="8">
    <source>
        <dbReference type="Proteomes" id="UP000014074"/>
    </source>
</evidence>
<dbReference type="HOGENOM" id="CLU_010119_6_3_1"/>
<dbReference type="GO" id="GO:0016491">
    <property type="term" value="F:oxidoreductase activity"/>
    <property type="evidence" value="ECO:0007669"/>
    <property type="project" value="UniProtKB-KW"/>
</dbReference>
<dbReference type="Proteomes" id="UP000014074">
    <property type="component" value="Unassembled WGS sequence"/>
</dbReference>
<dbReference type="InterPro" id="IPR044861">
    <property type="entry name" value="IPNS-like_FE2OG_OXY"/>
</dbReference>
<dbReference type="InterPro" id="IPR027443">
    <property type="entry name" value="IPNS-like_sf"/>
</dbReference>
<gene>
    <name evidence="7" type="ORF">UCRPA7_7514</name>
</gene>
<evidence type="ECO:0000256" key="5">
    <source>
        <dbReference type="RuleBase" id="RU003682"/>
    </source>
</evidence>
<evidence type="ECO:0000256" key="1">
    <source>
        <dbReference type="ARBA" id="ARBA00008056"/>
    </source>
</evidence>
<dbReference type="EMBL" id="KB933306">
    <property type="protein sequence ID" value="EON96961.1"/>
    <property type="molecule type" value="Genomic_DNA"/>
</dbReference>
<dbReference type="SUPFAM" id="SSF51197">
    <property type="entry name" value="Clavaminate synthase-like"/>
    <property type="match status" value="1"/>
</dbReference>
<proteinExistence type="inferred from homology"/>
<dbReference type="PANTHER" id="PTHR10209:SF881">
    <property type="entry name" value="FI07970P-RELATED"/>
    <property type="match status" value="1"/>
</dbReference>
<keyword evidence="3 5" id="KW-0560">Oxidoreductase</keyword>
<dbReference type="GeneID" id="19328281"/>
<dbReference type="OrthoDB" id="288590at2759"/>
<dbReference type="KEGG" id="tmn:UCRPA7_7514"/>
<evidence type="ECO:0000313" key="7">
    <source>
        <dbReference type="EMBL" id="EON96961.1"/>
    </source>
</evidence>
<feature type="domain" description="Fe2OG dioxygenase" evidence="6">
    <location>
        <begin position="217"/>
        <end position="322"/>
    </location>
</feature>
<dbReference type="Gene3D" id="2.60.120.330">
    <property type="entry name" value="B-lactam Antibiotic, Isopenicillin N Synthase, Chain"/>
    <property type="match status" value="1"/>
</dbReference>
<evidence type="ECO:0000256" key="4">
    <source>
        <dbReference type="ARBA" id="ARBA00023004"/>
    </source>
</evidence>
<dbReference type="PROSITE" id="PS51471">
    <property type="entry name" value="FE2OG_OXY"/>
    <property type="match status" value="1"/>
</dbReference>
<keyword evidence="2 5" id="KW-0479">Metal-binding</keyword>
<evidence type="ECO:0000256" key="2">
    <source>
        <dbReference type="ARBA" id="ARBA00022723"/>
    </source>
</evidence>
<dbReference type="PRINTS" id="PR00682">
    <property type="entry name" value="IPNSYNTHASE"/>
</dbReference>
<evidence type="ECO:0000259" key="6">
    <source>
        <dbReference type="PROSITE" id="PS51471"/>
    </source>
</evidence>
<sequence length="322" mass="36706">MSMTETETLPSFTTIELQTPYGLEHRRVSTKLPRDCRSDEIPVIDISGIYDNSAERIKLATQVKYAAENSGFFYIKNHGIDEDIISNALQASKRFFAQSVEEKLKVAKTRSRHYNGYNGRGTTQISPSESIDKREAFMWSYDPKLDADVQDLNDIPEIVKSWLRCEDFIWDGTSQVPNFKDDIIKYWRACLKLARSLVKVFALCQGLPETYFDKLTTYPGADGVLNYYPGLTADEASKPVTDEVGIGSHTDLQCFTLLWQDDIGGLQVLNNEDQWIKAKPIPGTLVVNIGDFLMRMSNDKFKSTVHRVFNRTTLDRYIIIIL</sequence>
<organism evidence="7 8">
    <name type="scientific">Phaeoacremonium minimum (strain UCR-PA7)</name>
    <name type="common">Esca disease fungus</name>
    <name type="synonym">Togninia minima</name>
    <dbReference type="NCBI Taxonomy" id="1286976"/>
    <lineage>
        <taxon>Eukaryota</taxon>
        <taxon>Fungi</taxon>
        <taxon>Dikarya</taxon>
        <taxon>Ascomycota</taxon>
        <taxon>Pezizomycotina</taxon>
        <taxon>Sordariomycetes</taxon>
        <taxon>Sordariomycetidae</taxon>
        <taxon>Togniniales</taxon>
        <taxon>Togniniaceae</taxon>
        <taxon>Phaeoacremonium</taxon>
    </lineage>
</organism>
<protein>
    <submittedName>
        <fullName evidence="7">Putative 2og-fe oxygenase superfamily protein</fullName>
    </submittedName>
</protein>
<dbReference type="InterPro" id="IPR005123">
    <property type="entry name" value="Oxoglu/Fe-dep_dioxygenase_dom"/>
</dbReference>
<dbReference type="AlphaFoldDB" id="R8BCD5"/>
<comment type="similarity">
    <text evidence="1 5">Belongs to the iron/ascorbate-dependent oxidoreductase family.</text>
</comment>
<evidence type="ECO:0000256" key="3">
    <source>
        <dbReference type="ARBA" id="ARBA00023002"/>
    </source>
</evidence>
<dbReference type="InterPro" id="IPR026992">
    <property type="entry name" value="DIOX_N"/>
</dbReference>